<dbReference type="Proteomes" id="UP000834106">
    <property type="component" value="Chromosome 23"/>
</dbReference>
<evidence type="ECO:0000256" key="1">
    <source>
        <dbReference type="ARBA" id="ARBA00011073"/>
    </source>
</evidence>
<accession>A0AAD2EFU3</accession>
<dbReference type="EMBL" id="OU503058">
    <property type="protein sequence ID" value="CAI9787978.1"/>
    <property type="molecule type" value="Genomic_DNA"/>
</dbReference>
<gene>
    <name evidence="3" type="ORF">FPE_LOCUS35408</name>
</gene>
<keyword evidence="4" id="KW-1185">Reference proteome</keyword>
<sequence>MFNGNFLDCKPGTLSSKLVRGKAIFCWRVGISESLEVRRTGGIATVLGNAFHERVAVCQPYLIPSTIVSSTINVHDYIKSNRNLNVKLIQPKTIIGTEPAPFMARFTARGSSAIQPNILKPDIAA</sequence>
<evidence type="ECO:0000256" key="2">
    <source>
        <dbReference type="ARBA" id="ARBA00022729"/>
    </source>
</evidence>
<proteinExistence type="inferred from homology"/>
<reference evidence="3" key="1">
    <citation type="submission" date="2023-05" db="EMBL/GenBank/DDBJ databases">
        <authorList>
            <person name="Huff M."/>
        </authorList>
    </citation>
    <scope>NUCLEOTIDE SEQUENCE</scope>
</reference>
<protein>
    <submittedName>
        <fullName evidence="3">Uncharacterized protein</fullName>
    </submittedName>
</protein>
<dbReference type="AlphaFoldDB" id="A0AAD2EFU3"/>
<name>A0AAD2EFU3_9LAMI</name>
<dbReference type="CDD" id="cd02120">
    <property type="entry name" value="PA_subtilisin_like"/>
    <property type="match status" value="1"/>
</dbReference>
<comment type="similarity">
    <text evidence="1">Belongs to the peptidase S8 family.</text>
</comment>
<dbReference type="PANTHER" id="PTHR10795">
    <property type="entry name" value="PROPROTEIN CONVERTASE SUBTILISIN/KEXIN"/>
    <property type="match status" value="1"/>
</dbReference>
<organism evidence="3 4">
    <name type="scientific">Fraxinus pennsylvanica</name>
    <dbReference type="NCBI Taxonomy" id="56036"/>
    <lineage>
        <taxon>Eukaryota</taxon>
        <taxon>Viridiplantae</taxon>
        <taxon>Streptophyta</taxon>
        <taxon>Embryophyta</taxon>
        <taxon>Tracheophyta</taxon>
        <taxon>Spermatophyta</taxon>
        <taxon>Magnoliopsida</taxon>
        <taxon>eudicotyledons</taxon>
        <taxon>Gunneridae</taxon>
        <taxon>Pentapetalae</taxon>
        <taxon>asterids</taxon>
        <taxon>lamiids</taxon>
        <taxon>Lamiales</taxon>
        <taxon>Oleaceae</taxon>
        <taxon>Oleeae</taxon>
        <taxon>Fraxinus</taxon>
    </lineage>
</organism>
<keyword evidence="2" id="KW-0732">Signal</keyword>
<dbReference type="Gene3D" id="3.50.30.30">
    <property type="match status" value="1"/>
</dbReference>
<dbReference type="InterPro" id="IPR045051">
    <property type="entry name" value="SBT"/>
</dbReference>
<evidence type="ECO:0000313" key="4">
    <source>
        <dbReference type="Proteomes" id="UP000834106"/>
    </source>
</evidence>
<evidence type="ECO:0000313" key="3">
    <source>
        <dbReference type="EMBL" id="CAI9787978.1"/>
    </source>
</evidence>